<proteinExistence type="predicted"/>
<keyword evidence="2" id="KW-1185">Reference proteome</keyword>
<gene>
    <name evidence="1" type="ORF">L6452_38405</name>
</gene>
<name>A0ACB8Y5N4_ARCLA</name>
<reference evidence="2" key="1">
    <citation type="journal article" date="2022" name="Mol. Ecol. Resour.">
        <title>The genomes of chicory, endive, great burdock and yacon provide insights into Asteraceae palaeo-polyploidization history and plant inulin production.</title>
        <authorList>
            <person name="Fan W."/>
            <person name="Wang S."/>
            <person name="Wang H."/>
            <person name="Wang A."/>
            <person name="Jiang F."/>
            <person name="Liu H."/>
            <person name="Zhao H."/>
            <person name="Xu D."/>
            <person name="Zhang Y."/>
        </authorList>
    </citation>
    <scope>NUCLEOTIDE SEQUENCE [LARGE SCALE GENOMIC DNA]</scope>
    <source>
        <strain evidence="2">cv. Niubang</strain>
    </source>
</reference>
<protein>
    <submittedName>
        <fullName evidence="1">Uncharacterized protein</fullName>
    </submittedName>
</protein>
<evidence type="ECO:0000313" key="2">
    <source>
        <dbReference type="Proteomes" id="UP001055879"/>
    </source>
</evidence>
<dbReference type="Proteomes" id="UP001055879">
    <property type="component" value="Linkage Group LG14"/>
</dbReference>
<sequence length="605" mass="69928">MEKKKKQKFLLRTLSPPRSKHLKNWIIFEPLRLFFASLHCHCRFFYIYFPFSFSPIFILHVRCSSSSHLFPTKIPMEKQTSFSFKRTRFFVFYLTISFSIIFLTFFSIWVFKTDPLFINQETRFQFTEIQTQSSSSKSINHNSSTRLVAAASVVNPNHTLLGKLLNTSQTHNISFSFDGFQKNSSGGQLPNLVSHKIDAVNGTKISGFHVNSLFRKVNISGLNHSNPQNNSEGSVSERWVLKPKVPVSGGVHKIEEEKHEKVCDVTKGKWVFDESYPLYSAFTCPFIDEAFNCEANGRLDKDYMKWRWKPQDCDIPRFNATNMLELIRGKRLVFAGDSINRNQWESMLCLLMSAIKDPKRVYEVRGRRITKEKGNYCFKFVDYKCTVEYYVSHFLVREGKARVGKKRLQTLRIDTVDKGSSRWKGADILIFNTAHWWSHYKTKSGVNYYQEGDNVLPRLDVSTAFKKSMMTWASWVDEYINPRKTQVVFRSSAPSHFAGGEWNAGGHCKEASQPLNRTASRNYPPAKNAIVEEVIQQMKTPVKILNITSLSDYRIDGHPSIYGRRKGSGVRGEDCSHWCLPGVPDIWNQFLYVHLQSKVKNSYVQ</sequence>
<organism evidence="1 2">
    <name type="scientific">Arctium lappa</name>
    <name type="common">Greater burdock</name>
    <name type="synonym">Lappa major</name>
    <dbReference type="NCBI Taxonomy" id="4217"/>
    <lineage>
        <taxon>Eukaryota</taxon>
        <taxon>Viridiplantae</taxon>
        <taxon>Streptophyta</taxon>
        <taxon>Embryophyta</taxon>
        <taxon>Tracheophyta</taxon>
        <taxon>Spermatophyta</taxon>
        <taxon>Magnoliopsida</taxon>
        <taxon>eudicotyledons</taxon>
        <taxon>Gunneridae</taxon>
        <taxon>Pentapetalae</taxon>
        <taxon>asterids</taxon>
        <taxon>campanulids</taxon>
        <taxon>Asterales</taxon>
        <taxon>Asteraceae</taxon>
        <taxon>Carduoideae</taxon>
        <taxon>Cardueae</taxon>
        <taxon>Arctiinae</taxon>
        <taxon>Arctium</taxon>
    </lineage>
</organism>
<accession>A0ACB8Y5N4</accession>
<reference evidence="1 2" key="2">
    <citation type="journal article" date="2022" name="Mol. Ecol. Resour.">
        <title>The genomes of chicory, endive, great burdock and yacon provide insights into Asteraceae paleo-polyploidization history and plant inulin production.</title>
        <authorList>
            <person name="Fan W."/>
            <person name="Wang S."/>
            <person name="Wang H."/>
            <person name="Wang A."/>
            <person name="Jiang F."/>
            <person name="Liu H."/>
            <person name="Zhao H."/>
            <person name="Xu D."/>
            <person name="Zhang Y."/>
        </authorList>
    </citation>
    <scope>NUCLEOTIDE SEQUENCE [LARGE SCALE GENOMIC DNA]</scope>
    <source>
        <strain evidence="2">cv. Niubang</strain>
    </source>
</reference>
<comment type="caution">
    <text evidence="1">The sequence shown here is derived from an EMBL/GenBank/DDBJ whole genome shotgun (WGS) entry which is preliminary data.</text>
</comment>
<dbReference type="EMBL" id="CM042060">
    <property type="protein sequence ID" value="KAI3679097.1"/>
    <property type="molecule type" value="Genomic_DNA"/>
</dbReference>
<evidence type="ECO:0000313" key="1">
    <source>
        <dbReference type="EMBL" id="KAI3679097.1"/>
    </source>
</evidence>